<keyword evidence="9" id="KW-0576">Peroxisome</keyword>
<evidence type="ECO:0000256" key="8">
    <source>
        <dbReference type="ARBA" id="ARBA00023098"/>
    </source>
</evidence>
<protein>
    <recommendedName>
        <fullName evidence="10">Acyl-coenzyme A oxidase</fullName>
    </recommendedName>
</protein>
<dbReference type="InterPro" id="IPR002655">
    <property type="entry name" value="Acyl-CoA_oxidase_C"/>
</dbReference>
<evidence type="ECO:0000256" key="9">
    <source>
        <dbReference type="ARBA" id="ARBA00023140"/>
    </source>
</evidence>
<dbReference type="GO" id="GO:0005504">
    <property type="term" value="F:fatty acid binding"/>
    <property type="evidence" value="ECO:0007669"/>
    <property type="project" value="TreeGrafter"/>
</dbReference>
<feature type="binding site" evidence="12">
    <location>
        <position position="168"/>
    </location>
    <ligand>
        <name>FAD</name>
        <dbReference type="ChEBI" id="CHEBI:57692"/>
    </ligand>
</feature>
<evidence type="ECO:0000313" key="15">
    <source>
        <dbReference type="EMBL" id="CDW72715.1"/>
    </source>
</evidence>
<dbReference type="FunFam" id="1.20.140.10:FF:000010">
    <property type="entry name" value="Acyl-coenzyme A oxidase"/>
    <property type="match status" value="1"/>
</dbReference>
<evidence type="ECO:0000256" key="3">
    <source>
        <dbReference type="ARBA" id="ARBA00006288"/>
    </source>
</evidence>
<proteinExistence type="inferred from homology"/>
<dbReference type="Proteomes" id="UP000039865">
    <property type="component" value="Unassembled WGS sequence"/>
</dbReference>
<comment type="subcellular location">
    <subcellularLocation>
        <location evidence="2">Peroxisome</location>
    </subcellularLocation>
</comment>
<dbReference type="GO" id="GO:0071949">
    <property type="term" value="F:FAD binding"/>
    <property type="evidence" value="ECO:0007669"/>
    <property type="project" value="InterPro"/>
</dbReference>
<dbReference type="InterPro" id="IPR055060">
    <property type="entry name" value="ACOX_C_alpha1"/>
</dbReference>
<keyword evidence="7" id="KW-0560">Oxidoreductase</keyword>
<dbReference type="SUPFAM" id="SSF47203">
    <property type="entry name" value="Acyl-CoA dehydrogenase C-terminal domain-like"/>
    <property type="match status" value="2"/>
</dbReference>
<dbReference type="GO" id="GO:0003997">
    <property type="term" value="F:acyl-CoA oxidase activity"/>
    <property type="evidence" value="ECO:0007669"/>
    <property type="project" value="InterPro"/>
</dbReference>
<organism evidence="15 16">
    <name type="scientific">Stylonychia lemnae</name>
    <name type="common">Ciliate</name>
    <dbReference type="NCBI Taxonomy" id="5949"/>
    <lineage>
        <taxon>Eukaryota</taxon>
        <taxon>Sar</taxon>
        <taxon>Alveolata</taxon>
        <taxon>Ciliophora</taxon>
        <taxon>Intramacronucleata</taxon>
        <taxon>Spirotrichea</taxon>
        <taxon>Stichotrichia</taxon>
        <taxon>Sporadotrichida</taxon>
        <taxon>Oxytrichidae</taxon>
        <taxon>Stylonychinae</taxon>
        <taxon>Stylonychia</taxon>
    </lineage>
</organism>
<evidence type="ECO:0000256" key="7">
    <source>
        <dbReference type="ARBA" id="ARBA00023002"/>
    </source>
</evidence>
<dbReference type="OMA" id="MFGGSIM"/>
<dbReference type="InParanoid" id="A0A077ZTQ1"/>
<evidence type="ECO:0000256" key="1">
    <source>
        <dbReference type="ARBA" id="ARBA00001974"/>
    </source>
</evidence>
<dbReference type="InterPro" id="IPR012258">
    <property type="entry name" value="Acyl-CoA_oxidase"/>
</dbReference>
<keyword evidence="8" id="KW-0443">Lipid metabolism</keyword>
<dbReference type="Gene3D" id="1.20.140.10">
    <property type="entry name" value="Butyryl-CoA Dehydrogenase, subunit A, domain 3"/>
    <property type="match status" value="2"/>
</dbReference>
<dbReference type="PANTHER" id="PTHR10909">
    <property type="entry name" value="ELECTRON TRANSPORT OXIDOREDUCTASE"/>
    <property type="match status" value="1"/>
</dbReference>
<dbReference type="GO" id="GO:0005777">
    <property type="term" value="C:peroxisome"/>
    <property type="evidence" value="ECO:0007669"/>
    <property type="project" value="UniProtKB-SubCell"/>
</dbReference>
<dbReference type="InterPro" id="IPR009100">
    <property type="entry name" value="AcylCoA_DH/oxidase_NM_dom_sf"/>
</dbReference>
<keyword evidence="16" id="KW-1185">Reference proteome</keyword>
<evidence type="ECO:0000313" key="16">
    <source>
        <dbReference type="Proteomes" id="UP000039865"/>
    </source>
</evidence>
<keyword evidence="5 10" id="KW-0274">FAD</keyword>
<dbReference type="Pfam" id="PF22924">
    <property type="entry name" value="ACOX_C_alpha1"/>
    <property type="match status" value="1"/>
</dbReference>
<name>A0A077ZTQ1_STYLE</name>
<dbReference type="PANTHER" id="PTHR10909:SF352">
    <property type="entry name" value="ACYL-COENZYME A OXIDASE-LIKE PROTEIN"/>
    <property type="match status" value="1"/>
</dbReference>
<evidence type="ECO:0000256" key="12">
    <source>
        <dbReference type="PIRSR" id="PIRSR000168-2"/>
    </source>
</evidence>
<comment type="similarity">
    <text evidence="3 10">Belongs to the acyl-CoA oxidase family.</text>
</comment>
<accession>A0A077ZTQ1</accession>
<dbReference type="GO" id="GO:0055088">
    <property type="term" value="P:lipid homeostasis"/>
    <property type="evidence" value="ECO:0007669"/>
    <property type="project" value="TreeGrafter"/>
</dbReference>
<evidence type="ECO:0000256" key="11">
    <source>
        <dbReference type="PIRSR" id="PIRSR000168-1"/>
    </source>
</evidence>
<dbReference type="SUPFAM" id="SSF56645">
    <property type="entry name" value="Acyl-CoA dehydrogenase NM domain-like"/>
    <property type="match status" value="1"/>
</dbReference>
<evidence type="ECO:0000256" key="10">
    <source>
        <dbReference type="PIRNR" id="PIRNR000168"/>
    </source>
</evidence>
<evidence type="ECO:0000256" key="2">
    <source>
        <dbReference type="ARBA" id="ARBA00004275"/>
    </source>
</evidence>
<keyword evidence="4 10" id="KW-0285">Flavoprotein</keyword>
<evidence type="ECO:0000256" key="6">
    <source>
        <dbReference type="ARBA" id="ARBA00022832"/>
    </source>
</evidence>
<dbReference type="Pfam" id="PF01756">
    <property type="entry name" value="ACOX"/>
    <property type="match status" value="1"/>
</dbReference>
<evidence type="ECO:0000259" key="14">
    <source>
        <dbReference type="Pfam" id="PF22924"/>
    </source>
</evidence>
<dbReference type="EMBL" id="CCKQ01001602">
    <property type="protein sequence ID" value="CDW72715.1"/>
    <property type="molecule type" value="Genomic_DNA"/>
</dbReference>
<keyword evidence="6" id="KW-0276">Fatty acid metabolism</keyword>
<dbReference type="InterPro" id="IPR046373">
    <property type="entry name" value="Acyl-CoA_Oxase/DH_mid-dom_sf"/>
</dbReference>
<feature type="domain" description="Acyl-CoA oxidase C-terminal" evidence="13">
    <location>
        <begin position="512"/>
        <end position="690"/>
    </location>
</feature>
<evidence type="ECO:0000259" key="13">
    <source>
        <dbReference type="Pfam" id="PF01756"/>
    </source>
</evidence>
<sequence length="692" mass="79633">MRGLKVIENHFTTFEVPSTQTKKINKLEYYKSLSTLDGKLVNRFIQREINLELYAKYENIIKDNKHIFQQETFEEDPRENKRANVNRRLIKYLSEARKILPLREVFNDTSLFIAFIFPVYLYDESLSTKLVVNLQLYYKTIINLGTEIHDEWAKRCEDGEDIGCFGLTELGHGSNVRGIKTTATYDKETQEFVLHTPSQDAMKFWIGGASKSSNTSAIFAQLYVDGICHGPHAFLIPLRNKENHMPFNGITVGDCGKKQGLDGIDNGFIIFNNYRIPKQNMLNRFSNINEEGKFESKIESADQRFGLSLGALSAGRILLINGSSVGLQYALKIALRFAALRTQFGKPNQAEETSLLEYPLHQYRLFPIYAQSIGYQIAQQRVLELWGKNTKRLFVPNNPKLAEVHSLISVMKAMSTWNGYKGLQECRQACGGLGYSYYSRFSIIMNNMDVNQTWEGDNNILLQQTGKYLLDVFKMKMKGKIKKTFTCEWIKTEPVEGQQCLATNDDEFMVYQNLIDLLEFRANLLLQRTAWELSSKLQDQDTHPLDAWNDTQVFFMHDLARAYGDLMVVSDFKEQAEKISIQTKNADTIEGFNLLFKLDALTRINQNIGTWLEVNYLNADHAQSVRKQIKSCLQDLKRHIIQLTYGMAPSEELVDSMIAPNDGNLFESIVSRVFTAPKAFERTEHWRELYQK</sequence>
<feature type="active site" description="Proton acceptor" evidence="11">
    <location>
        <position position="455"/>
    </location>
</feature>
<evidence type="ECO:0000256" key="4">
    <source>
        <dbReference type="ARBA" id="ARBA00022630"/>
    </source>
</evidence>
<gene>
    <name evidence="15" type="primary">Contig16420.g17485</name>
    <name evidence="15" type="ORF">STYLEM_1679</name>
</gene>
<evidence type="ECO:0000256" key="5">
    <source>
        <dbReference type="ARBA" id="ARBA00022827"/>
    </source>
</evidence>
<dbReference type="OrthoDB" id="434460at2759"/>
<comment type="cofactor">
    <cofactor evidence="1">
        <name>FAD</name>
        <dbReference type="ChEBI" id="CHEBI:57692"/>
    </cofactor>
</comment>
<dbReference type="Gene3D" id="2.40.110.10">
    <property type="entry name" value="Butyryl-CoA Dehydrogenase, subunit A, domain 2"/>
    <property type="match status" value="1"/>
</dbReference>
<dbReference type="PIRSF" id="PIRSF000168">
    <property type="entry name" value="Acyl-CoA_oxidase"/>
    <property type="match status" value="1"/>
</dbReference>
<dbReference type="FunFam" id="2.40.110.10:FF:000005">
    <property type="entry name" value="Acyl-coenzyme A oxidase"/>
    <property type="match status" value="1"/>
</dbReference>
<feature type="binding site" evidence="12">
    <location>
        <position position="207"/>
    </location>
    <ligand>
        <name>FAD</name>
        <dbReference type="ChEBI" id="CHEBI:57692"/>
    </ligand>
</feature>
<dbReference type="AlphaFoldDB" id="A0A077ZTQ1"/>
<dbReference type="InterPro" id="IPR036250">
    <property type="entry name" value="AcylCo_DH-like_C"/>
</dbReference>
<dbReference type="GO" id="GO:0033540">
    <property type="term" value="P:fatty acid beta-oxidation using acyl-CoA oxidase"/>
    <property type="evidence" value="ECO:0007669"/>
    <property type="project" value="TreeGrafter"/>
</dbReference>
<dbReference type="FunFam" id="1.20.140.10:FF:000007">
    <property type="entry name" value="Acyl-coenzyme A oxidase"/>
    <property type="match status" value="1"/>
</dbReference>
<feature type="domain" description="Acyl-CoA oxidase C-alpha1" evidence="14">
    <location>
        <begin position="310"/>
        <end position="470"/>
    </location>
</feature>
<reference evidence="15 16" key="1">
    <citation type="submission" date="2014-06" db="EMBL/GenBank/DDBJ databases">
        <authorList>
            <person name="Swart Estienne"/>
        </authorList>
    </citation>
    <scope>NUCLEOTIDE SEQUENCE [LARGE SCALE GENOMIC DNA]</scope>
    <source>
        <strain evidence="15 16">130c</strain>
    </source>
</reference>